<evidence type="ECO:0000313" key="3">
    <source>
        <dbReference type="Proteomes" id="UP000028524"/>
    </source>
</evidence>
<dbReference type="EMBL" id="KL660793">
    <property type="protein sequence ID" value="KFA62500.1"/>
    <property type="molecule type" value="Genomic_DNA"/>
</dbReference>
<dbReference type="Proteomes" id="UP000028524">
    <property type="component" value="Unassembled WGS sequence"/>
</dbReference>
<feature type="region of interest" description="Disordered" evidence="1">
    <location>
        <begin position="1"/>
        <end position="29"/>
    </location>
</feature>
<proteinExistence type="predicted"/>
<gene>
    <name evidence="2" type="ORF">S40285_10686</name>
</gene>
<evidence type="ECO:0000256" key="1">
    <source>
        <dbReference type="SAM" id="MobiDB-lite"/>
    </source>
</evidence>
<accession>A0A084QEW5</accession>
<dbReference type="AlphaFoldDB" id="A0A084QEW5"/>
<reference evidence="2 3" key="1">
    <citation type="journal article" date="2014" name="BMC Genomics">
        <title>Comparative genome sequencing reveals chemotype-specific gene clusters in the toxigenic black mold Stachybotrys.</title>
        <authorList>
            <person name="Semeiks J."/>
            <person name="Borek D."/>
            <person name="Otwinowski Z."/>
            <person name="Grishin N.V."/>
        </authorList>
    </citation>
    <scope>NUCLEOTIDE SEQUENCE [LARGE SCALE GENOMIC DNA]</scope>
    <source>
        <strain evidence="2 3">IBT 40285</strain>
    </source>
</reference>
<dbReference type="OrthoDB" id="10037289at2759"/>
<name>A0A084QEW5_STAC4</name>
<feature type="region of interest" description="Disordered" evidence="1">
    <location>
        <begin position="96"/>
        <end position="121"/>
    </location>
</feature>
<dbReference type="STRING" id="1283841.A0A084QEW5"/>
<keyword evidence="3" id="KW-1185">Reference proteome</keyword>
<dbReference type="HOGENOM" id="CLU_054097_0_0_1"/>
<dbReference type="OMA" id="DPDNFGM"/>
<sequence>MPPKRKAIASTNGNANAGGRKVVRKGSPHEITDAELEDRVGDKLLESNLRHIKDRWAKVSGSKNLYTTFLTRYKNRRYAGEFMCVCNPLKLSEDLESEDDKSTNDEAGDASPTETQTCDHGKTCPCTKPASELPDHPYTMTRAGLGRGALANALLDLRDPDAFLLHTFKYHMTHGALEVVQNLFLDFDLAFGAMEVYEAWPIIEGLALFMLVGGGRIMCESDDQEMVQKTVDQIARMVLSGFVLVEHRNQVKSAKNAGWVVLLYAEFAKQMRQADLMEEHHMSKTKAFKFRAGNLDLYLRTYAKRWGFTIPDAVDDSLDLDQLTLPSSTGRDPWGWKLTFPGYAGYCSVPLYAFRGEKRQGIGGDGLDVTSWTKAERKRVTYGGKEFDSVESQIATMLSSTWYKFVEQVDAVFSLHLHLL</sequence>
<evidence type="ECO:0000313" key="2">
    <source>
        <dbReference type="EMBL" id="KFA62500.1"/>
    </source>
</evidence>
<organism evidence="2 3">
    <name type="scientific">Stachybotrys chlorohalonatus (strain IBT 40285)</name>
    <dbReference type="NCBI Taxonomy" id="1283841"/>
    <lineage>
        <taxon>Eukaryota</taxon>
        <taxon>Fungi</taxon>
        <taxon>Dikarya</taxon>
        <taxon>Ascomycota</taxon>
        <taxon>Pezizomycotina</taxon>
        <taxon>Sordariomycetes</taxon>
        <taxon>Hypocreomycetidae</taxon>
        <taxon>Hypocreales</taxon>
        <taxon>Stachybotryaceae</taxon>
        <taxon>Stachybotrys</taxon>
    </lineage>
</organism>
<protein>
    <submittedName>
        <fullName evidence="2">Uncharacterized protein</fullName>
    </submittedName>
</protein>
<dbReference type="InParanoid" id="A0A084QEW5"/>